<feature type="compositionally biased region" description="Low complexity" evidence="3">
    <location>
        <begin position="689"/>
        <end position="701"/>
    </location>
</feature>
<protein>
    <recommendedName>
        <fullName evidence="5">Pectate lyase domain-containing protein</fullName>
    </recommendedName>
</protein>
<dbReference type="Pfam" id="PF00544">
    <property type="entry name" value="Pectate_lyase_4"/>
    <property type="match status" value="1"/>
</dbReference>
<evidence type="ECO:0000313" key="6">
    <source>
        <dbReference type="EMBL" id="HIV86430.1"/>
    </source>
</evidence>
<dbReference type="PANTHER" id="PTHR31683">
    <property type="entry name" value="PECTATE LYASE 18-RELATED"/>
    <property type="match status" value="1"/>
</dbReference>
<dbReference type="GO" id="GO:0030570">
    <property type="term" value="F:pectate lyase activity"/>
    <property type="evidence" value="ECO:0007669"/>
    <property type="project" value="InterPro"/>
</dbReference>
<dbReference type="SMART" id="SM00656">
    <property type="entry name" value="Amb_all"/>
    <property type="match status" value="1"/>
</dbReference>
<dbReference type="Gene3D" id="2.160.20.10">
    <property type="entry name" value="Single-stranded right-handed beta-helix, Pectin lyase-like"/>
    <property type="match status" value="1"/>
</dbReference>
<dbReference type="AlphaFoldDB" id="A0A9D1TM44"/>
<dbReference type="SUPFAM" id="SSF51126">
    <property type="entry name" value="Pectin lyase-like"/>
    <property type="match status" value="1"/>
</dbReference>
<dbReference type="GO" id="GO:0005576">
    <property type="term" value="C:extracellular region"/>
    <property type="evidence" value="ECO:0007669"/>
    <property type="project" value="UniProtKB-SubCell"/>
</dbReference>
<gene>
    <name evidence="6" type="ORF">H9900_06470</name>
</gene>
<feature type="chain" id="PRO_5039260595" description="Pectate lyase domain-containing protein" evidence="4">
    <location>
        <begin position="29"/>
        <end position="959"/>
    </location>
</feature>
<dbReference type="EMBL" id="DXIJ01000139">
    <property type="protein sequence ID" value="HIV86430.1"/>
    <property type="molecule type" value="Genomic_DNA"/>
</dbReference>
<dbReference type="InterPro" id="IPR002022">
    <property type="entry name" value="Pec_lyase"/>
</dbReference>
<sequence length="959" mass="104083">MSKSKNKVLSIVLAVLIAAAALPNIIYAANQDAVTITESGGSFESAYVEWTGSGLGSTNVYWKKSGSGDYTQIDPELIREYPDHMRADIPGLSAGEYIVKVVPVANGVEDERSAAETDVLSVMAYTREGFAFSEQSPAKDASGGYNPDGTPKQNADIIYISQGNVNRVMIDQTPEYGLGLVGIFEYRERNKITTPLIVRIIGRVDMPEGMEKYLLGIRYTQNVTIEGIGEDAAIHGFGITLKESRNIELRNFAIMWYGGGTDSDAVALDTNNDNVWIHNLDFFYGAHGPDDDQSKGDGSIDMKNQSDYVTISYCHFWDSGKTSFTDSPSAESSKTHVTYHHNWFDHSDSRHPRCVGSDVHLYNNYYDGVSKYGIGAAKGSSIYAENNYFRYCERPMIISKQGSDIYKDGTYKGSGTLSGQAGGMIKGYGNVIDDCVRFVTQLDTPDDTPGISDEGQFDCYIVSSPGEKVPDTVKALNGGAVYSNFDTADTMYSYQADSVKDGTDKVKKFAGRMDGGDFEYVFDNAVEDTNYDVIPELQSAVENYSPAVVDAGGDASFAIEQPPEESENRIIHNFTTQGTDSDFYDISGSLTDLFGAMRYDAANLTQALKFEGNASIKFTPEHSGMMTVVANFYRGSVNLTVNGETIKGDPATGLVTFPVLQGVEYTITRASVSYLYYLALEYEQYDPSATTDPNATAKPTATPKPTPYVPVGSELTHNFTTQGTDSDFFSITGGGLKTNKVSIEYGGEVLTRCYEIGSSALISFTAPKDGSITFVFAPGEKAEFKLDGSKVTGDTSTGLLTIDVKANETYEITKSSVAYLYYITAVFEEDAEESPIPEATPTASPTASPVETPSATAVPSNTPLPIPEVTPSAAPVSAWSVSDIENSMITVTAPDGTAAGEVNYIYAAKYTDDGILADIEIFSLVTEADKPQYIFELSRITDNENVRIMLWDSDMQPLI</sequence>
<keyword evidence="4" id="KW-0732">Signal</keyword>
<dbReference type="InterPro" id="IPR012334">
    <property type="entry name" value="Pectin_lyas_fold"/>
</dbReference>
<feature type="domain" description="Pectate lyase" evidence="5">
    <location>
        <begin position="187"/>
        <end position="395"/>
    </location>
</feature>
<evidence type="ECO:0000256" key="2">
    <source>
        <dbReference type="RuleBase" id="RU361173"/>
    </source>
</evidence>
<feature type="region of interest" description="Disordered" evidence="3">
    <location>
        <begin position="832"/>
        <end position="869"/>
    </location>
</feature>
<keyword evidence="2" id="KW-0964">Secreted</keyword>
<evidence type="ECO:0000256" key="4">
    <source>
        <dbReference type="SAM" id="SignalP"/>
    </source>
</evidence>
<organism evidence="6 7">
    <name type="scientific">Candidatus Monoglobus merdigallinarum</name>
    <dbReference type="NCBI Taxonomy" id="2838698"/>
    <lineage>
        <taxon>Bacteria</taxon>
        <taxon>Bacillati</taxon>
        <taxon>Bacillota</taxon>
        <taxon>Clostridia</taxon>
        <taxon>Monoglobales</taxon>
        <taxon>Monoglobaceae</taxon>
        <taxon>Monoglobus</taxon>
    </lineage>
</organism>
<comment type="subcellular location">
    <subcellularLocation>
        <location evidence="2">Secreted</location>
    </subcellularLocation>
</comment>
<keyword evidence="1 2" id="KW-0456">Lyase</keyword>
<dbReference type="InterPro" id="IPR011050">
    <property type="entry name" value="Pectin_lyase_fold/virulence"/>
</dbReference>
<keyword evidence="2" id="KW-0624">Polysaccharide degradation</keyword>
<dbReference type="GO" id="GO:0000272">
    <property type="term" value="P:polysaccharide catabolic process"/>
    <property type="evidence" value="ECO:0007669"/>
    <property type="project" value="UniProtKB-KW"/>
</dbReference>
<dbReference type="InterPro" id="IPR045032">
    <property type="entry name" value="PEL"/>
</dbReference>
<evidence type="ECO:0000256" key="3">
    <source>
        <dbReference type="SAM" id="MobiDB-lite"/>
    </source>
</evidence>
<reference evidence="6" key="1">
    <citation type="journal article" date="2021" name="PeerJ">
        <title>Extensive microbial diversity within the chicken gut microbiome revealed by metagenomics and culture.</title>
        <authorList>
            <person name="Gilroy R."/>
            <person name="Ravi A."/>
            <person name="Getino M."/>
            <person name="Pursley I."/>
            <person name="Horton D.L."/>
            <person name="Alikhan N.F."/>
            <person name="Baker D."/>
            <person name="Gharbi K."/>
            <person name="Hall N."/>
            <person name="Watson M."/>
            <person name="Adriaenssens E.M."/>
            <person name="Foster-Nyarko E."/>
            <person name="Jarju S."/>
            <person name="Secka A."/>
            <person name="Antonio M."/>
            <person name="Oren A."/>
            <person name="Chaudhuri R.R."/>
            <person name="La Ragione R."/>
            <person name="Hildebrand F."/>
            <person name="Pallen M.J."/>
        </authorList>
    </citation>
    <scope>NUCLEOTIDE SEQUENCE</scope>
    <source>
        <strain evidence="6">5790</strain>
    </source>
</reference>
<reference evidence="6" key="2">
    <citation type="submission" date="2021-04" db="EMBL/GenBank/DDBJ databases">
        <authorList>
            <person name="Gilroy R."/>
        </authorList>
    </citation>
    <scope>NUCLEOTIDE SEQUENCE</scope>
    <source>
        <strain evidence="6">5790</strain>
    </source>
</reference>
<feature type="compositionally biased region" description="Polar residues" evidence="3">
    <location>
        <begin position="841"/>
        <end position="861"/>
    </location>
</feature>
<dbReference type="Proteomes" id="UP000824162">
    <property type="component" value="Unassembled WGS sequence"/>
</dbReference>
<keyword evidence="2" id="KW-0119">Carbohydrate metabolism</keyword>
<accession>A0A9D1TM44</accession>
<dbReference type="Pfam" id="PF18283">
    <property type="entry name" value="CBM77"/>
    <property type="match status" value="2"/>
</dbReference>
<dbReference type="InterPro" id="IPR041253">
    <property type="entry name" value="CBM77"/>
</dbReference>
<evidence type="ECO:0000256" key="1">
    <source>
        <dbReference type="ARBA" id="ARBA00023239"/>
    </source>
</evidence>
<dbReference type="PANTHER" id="PTHR31683:SF18">
    <property type="entry name" value="PECTATE LYASE 21-RELATED"/>
    <property type="match status" value="1"/>
</dbReference>
<comment type="caution">
    <text evidence="6">The sequence shown here is derived from an EMBL/GenBank/DDBJ whole genome shotgun (WGS) entry which is preliminary data.</text>
</comment>
<name>A0A9D1TM44_9FIRM</name>
<comment type="similarity">
    <text evidence="2">Belongs to the polysaccharide lyase 1 family.</text>
</comment>
<feature type="signal peptide" evidence="4">
    <location>
        <begin position="1"/>
        <end position="28"/>
    </location>
</feature>
<proteinExistence type="inferred from homology"/>
<feature type="region of interest" description="Disordered" evidence="3">
    <location>
        <begin position="688"/>
        <end position="708"/>
    </location>
</feature>
<evidence type="ECO:0000259" key="5">
    <source>
        <dbReference type="SMART" id="SM00656"/>
    </source>
</evidence>
<evidence type="ECO:0000313" key="7">
    <source>
        <dbReference type="Proteomes" id="UP000824162"/>
    </source>
</evidence>